<keyword evidence="3" id="KW-0560">Oxidoreductase</keyword>
<keyword evidence="6" id="KW-1133">Transmembrane helix</keyword>
<dbReference type="Pfam" id="PF13462">
    <property type="entry name" value="Thioredoxin_4"/>
    <property type="match status" value="1"/>
</dbReference>
<evidence type="ECO:0000256" key="2">
    <source>
        <dbReference type="ARBA" id="ARBA00022729"/>
    </source>
</evidence>
<dbReference type="GO" id="GO:0016853">
    <property type="term" value="F:isomerase activity"/>
    <property type="evidence" value="ECO:0007669"/>
    <property type="project" value="UniProtKB-KW"/>
</dbReference>
<protein>
    <submittedName>
        <fullName evidence="8">Protein-disulfide isomerase</fullName>
    </submittedName>
</protein>
<dbReference type="AlphaFoldDB" id="A0A450WLS8"/>
<dbReference type="InterPro" id="IPR012336">
    <property type="entry name" value="Thioredoxin-like_fold"/>
</dbReference>
<evidence type="ECO:0000256" key="1">
    <source>
        <dbReference type="ARBA" id="ARBA00005791"/>
    </source>
</evidence>
<dbReference type="PANTHER" id="PTHR13887:SF14">
    <property type="entry name" value="DISULFIDE BOND FORMATION PROTEIN D"/>
    <property type="match status" value="1"/>
</dbReference>
<dbReference type="Gene3D" id="3.40.30.10">
    <property type="entry name" value="Glutaredoxin"/>
    <property type="match status" value="1"/>
</dbReference>
<evidence type="ECO:0000313" key="8">
    <source>
        <dbReference type="EMBL" id="VFK17959.1"/>
    </source>
</evidence>
<dbReference type="PANTHER" id="PTHR13887">
    <property type="entry name" value="GLUTATHIONE S-TRANSFERASE KAPPA"/>
    <property type="match status" value="1"/>
</dbReference>
<evidence type="ECO:0000256" key="4">
    <source>
        <dbReference type="ARBA" id="ARBA00023157"/>
    </source>
</evidence>
<keyword evidence="6" id="KW-0812">Transmembrane</keyword>
<evidence type="ECO:0000256" key="6">
    <source>
        <dbReference type="SAM" id="Phobius"/>
    </source>
</evidence>
<keyword evidence="2" id="KW-0732">Signal</keyword>
<gene>
    <name evidence="8" type="ORF">BECKLPF1236B_GA0070989_11299</name>
</gene>
<proteinExistence type="inferred from homology"/>
<feature type="domain" description="Thioredoxin-like fold" evidence="7">
    <location>
        <begin position="44"/>
        <end position="184"/>
    </location>
</feature>
<evidence type="ECO:0000259" key="7">
    <source>
        <dbReference type="Pfam" id="PF13462"/>
    </source>
</evidence>
<keyword evidence="8" id="KW-0413">Isomerase</keyword>
<evidence type="ECO:0000256" key="3">
    <source>
        <dbReference type="ARBA" id="ARBA00023002"/>
    </source>
</evidence>
<keyword evidence="4" id="KW-1015">Disulfide bond</keyword>
<feature type="transmembrane region" description="Helical" evidence="6">
    <location>
        <begin position="6"/>
        <end position="25"/>
    </location>
</feature>
<evidence type="ECO:0000256" key="5">
    <source>
        <dbReference type="ARBA" id="ARBA00023284"/>
    </source>
</evidence>
<sequence length="199" mass="21798">MNLIKTFIITVALSGLVAVAVVYLVPMEKLFPRPVVSIATEGFPVKGNPDAPVTIVEFGNYLCGHCKEAVGIIDDVMQRFEGKVKVVYMDLPFSEISRAIAQGGACANKQGKFWAWHDLAFRNQESLNKESPETLAWEIGLDENVFAACLASGEGEARVKKSEQEADRLGLDRAPSTFVNGRETYYLELEQAVAAALLE</sequence>
<organism evidence="8">
    <name type="scientific">Candidatus Kentrum sp. LPFa</name>
    <dbReference type="NCBI Taxonomy" id="2126335"/>
    <lineage>
        <taxon>Bacteria</taxon>
        <taxon>Pseudomonadati</taxon>
        <taxon>Pseudomonadota</taxon>
        <taxon>Gammaproteobacteria</taxon>
        <taxon>Candidatus Kentrum</taxon>
    </lineage>
</organism>
<reference evidence="8" key="1">
    <citation type="submission" date="2019-02" db="EMBL/GenBank/DDBJ databases">
        <authorList>
            <person name="Gruber-Vodicka R. H."/>
            <person name="Seah K. B. B."/>
        </authorList>
    </citation>
    <scope>NUCLEOTIDE SEQUENCE</scope>
    <source>
        <strain evidence="8">BECK_S313</strain>
    </source>
</reference>
<dbReference type="SUPFAM" id="SSF52833">
    <property type="entry name" value="Thioredoxin-like"/>
    <property type="match status" value="1"/>
</dbReference>
<dbReference type="GO" id="GO:0016491">
    <property type="term" value="F:oxidoreductase activity"/>
    <property type="evidence" value="ECO:0007669"/>
    <property type="project" value="UniProtKB-KW"/>
</dbReference>
<comment type="similarity">
    <text evidence="1">Belongs to the thioredoxin family. DsbA subfamily.</text>
</comment>
<name>A0A450WLS8_9GAMM</name>
<accession>A0A450WLS8</accession>
<keyword evidence="5" id="KW-0676">Redox-active center</keyword>
<dbReference type="InterPro" id="IPR036249">
    <property type="entry name" value="Thioredoxin-like_sf"/>
</dbReference>
<dbReference type="EMBL" id="CAADFK010000129">
    <property type="protein sequence ID" value="VFK17959.1"/>
    <property type="molecule type" value="Genomic_DNA"/>
</dbReference>
<keyword evidence="6" id="KW-0472">Membrane</keyword>